<sequence>MIVIETMNQLKFTRIYTLGRLVKSKAEAWDAQPKGFNNTIRWNAGHIFVTMETLIQKAVEGYEPVHPEWISLFVSGSGPNDWEGNAPSTDELLAALEEQPERIVKALEGKLSNTLQEPMSIGPLHTMVTVEAVVQFAVWHEGVHAGMINALNRLASE</sequence>
<keyword evidence="3" id="KW-1185">Reference proteome</keyword>
<evidence type="ECO:0000313" key="3">
    <source>
        <dbReference type="Proteomes" id="UP001549104"/>
    </source>
</evidence>
<dbReference type="InterPro" id="IPR034660">
    <property type="entry name" value="DinB/YfiT-like"/>
</dbReference>
<dbReference type="InterPro" id="IPR024775">
    <property type="entry name" value="DinB-like"/>
</dbReference>
<dbReference type="Pfam" id="PF12867">
    <property type="entry name" value="DinB_2"/>
    <property type="match status" value="1"/>
</dbReference>
<organism evidence="2 3">
    <name type="scientific">Sporosarcina psychrophila</name>
    <name type="common">Bacillus psychrophilus</name>
    <dbReference type="NCBI Taxonomy" id="1476"/>
    <lineage>
        <taxon>Bacteria</taxon>
        <taxon>Bacillati</taxon>
        <taxon>Bacillota</taxon>
        <taxon>Bacilli</taxon>
        <taxon>Bacillales</taxon>
        <taxon>Caryophanaceae</taxon>
        <taxon>Sporosarcina</taxon>
    </lineage>
</organism>
<gene>
    <name evidence="2" type="ORF">ABIC55_000180</name>
</gene>
<proteinExistence type="predicted"/>
<accession>A0ABV2K1Y5</accession>
<dbReference type="Gene3D" id="1.20.120.450">
    <property type="entry name" value="dinb family like domain"/>
    <property type="match status" value="1"/>
</dbReference>
<evidence type="ECO:0000259" key="1">
    <source>
        <dbReference type="Pfam" id="PF12867"/>
    </source>
</evidence>
<dbReference type="Proteomes" id="UP001549104">
    <property type="component" value="Unassembled WGS sequence"/>
</dbReference>
<feature type="domain" description="DinB-like" evidence="1">
    <location>
        <begin position="9"/>
        <end position="148"/>
    </location>
</feature>
<dbReference type="RefSeq" id="WP_354311917.1">
    <property type="nucleotide sequence ID" value="NZ_JBEPME010000001.1"/>
</dbReference>
<protein>
    <recommendedName>
        <fullName evidence="1">DinB-like domain-containing protein</fullName>
    </recommendedName>
</protein>
<dbReference type="SUPFAM" id="SSF109854">
    <property type="entry name" value="DinB/YfiT-like putative metalloenzymes"/>
    <property type="match status" value="1"/>
</dbReference>
<evidence type="ECO:0000313" key="2">
    <source>
        <dbReference type="EMBL" id="MET3655096.1"/>
    </source>
</evidence>
<name>A0ABV2K1Y5_SPOPS</name>
<comment type="caution">
    <text evidence="2">The sequence shown here is derived from an EMBL/GenBank/DDBJ whole genome shotgun (WGS) entry which is preliminary data.</text>
</comment>
<reference evidence="2 3" key="1">
    <citation type="submission" date="2024-06" db="EMBL/GenBank/DDBJ databases">
        <title>Sorghum-associated microbial communities from plants grown in Nebraska, USA.</title>
        <authorList>
            <person name="Schachtman D."/>
        </authorList>
    </citation>
    <scope>NUCLEOTIDE SEQUENCE [LARGE SCALE GENOMIC DNA]</scope>
    <source>
        <strain evidence="2 3">1288</strain>
    </source>
</reference>
<dbReference type="EMBL" id="JBEPME010000001">
    <property type="protein sequence ID" value="MET3655096.1"/>
    <property type="molecule type" value="Genomic_DNA"/>
</dbReference>